<dbReference type="Proteomes" id="UP001569428">
    <property type="component" value="Unassembled WGS sequence"/>
</dbReference>
<accession>A0ABV4P0J3</accession>
<protein>
    <submittedName>
        <fullName evidence="1">Uncharacterized protein</fullName>
    </submittedName>
</protein>
<name>A0ABV4P0J3_9GAMM</name>
<dbReference type="EMBL" id="JBGMEK010000020">
    <property type="protein sequence ID" value="MFA0811453.1"/>
    <property type="molecule type" value="Genomic_DNA"/>
</dbReference>
<reference evidence="1 2" key="1">
    <citation type="submission" date="2024-08" db="EMBL/GenBank/DDBJ databases">
        <authorList>
            <person name="Ishaq N."/>
        </authorList>
    </citation>
    <scope>NUCLEOTIDE SEQUENCE [LARGE SCALE GENOMIC DNA]</scope>
    <source>
        <strain evidence="1 2">DSM 18651</strain>
    </source>
</reference>
<comment type="caution">
    <text evidence="1">The sequence shown here is derived from an EMBL/GenBank/DDBJ whole genome shotgun (WGS) entry which is preliminary data.</text>
</comment>
<evidence type="ECO:0000313" key="1">
    <source>
        <dbReference type="EMBL" id="MFA0811453.1"/>
    </source>
</evidence>
<organism evidence="1 2">
    <name type="scientific">Microbulbifer epialgicus</name>
    <dbReference type="NCBI Taxonomy" id="393907"/>
    <lineage>
        <taxon>Bacteria</taxon>
        <taxon>Pseudomonadati</taxon>
        <taxon>Pseudomonadota</taxon>
        <taxon>Gammaproteobacteria</taxon>
        <taxon>Cellvibrionales</taxon>
        <taxon>Microbulbiferaceae</taxon>
        <taxon>Microbulbifer</taxon>
    </lineage>
</organism>
<gene>
    <name evidence="1" type="ORF">ACCI49_11040</name>
</gene>
<sequence>MHAVFDVVNFGSGWFCTRCRVANFKDTNGDTPDCDCTDAPPRIKLFNREQAEHLLNTLPLAECLAAEE</sequence>
<keyword evidence="2" id="KW-1185">Reference proteome</keyword>
<dbReference type="RefSeq" id="WP_371839015.1">
    <property type="nucleotide sequence ID" value="NZ_JBGMEK010000020.1"/>
</dbReference>
<evidence type="ECO:0000313" key="2">
    <source>
        <dbReference type="Proteomes" id="UP001569428"/>
    </source>
</evidence>
<proteinExistence type="predicted"/>